<evidence type="ECO:0000256" key="4">
    <source>
        <dbReference type="ARBA" id="ARBA00022840"/>
    </source>
</evidence>
<sequence>MTQFNELGLAAPLLRALEEEGYTSPTPIQAQAIPAAIAGRDVLGIAQTGTGKTAAFSLPLLHRLANDPKRAAPYTCRVLILSPTRELASQIHESIRAYGRHIRPSTALIFGGVPENPQKRAMAKGVDVLIATPGRLMDLLNQRALKLDGIEVFVLDEADQMLDRGFWPSIRRIAGMLPRTKHTMFFSATMPEDIAKLAKELLPDPVRVEVTPVATTAERVNQRVIHTPADGKRRLLAEILRGETVGRALVFSRTKHGADRIVKQLEQDGLSAGAIHGNKSQGQRERALEAFKKGSAPILVATDIAARGIDVDGVTHVIQYDLPEVPETYVHRIGRTARAGASGEAVALVAPDEISLLRAVEKLTRQQVPAEGEIPTGPVPRRPNRQQQGRPQRRDGNGQGSGHGRDGQRHAQGRPGGNAGGGNRSGGQPPRRDDRGQRRAEPARGDAPRGERKDRSWRDSDFRDSGR</sequence>
<protein>
    <submittedName>
        <fullName evidence="11">DEAD/DEAH box helicase</fullName>
    </submittedName>
</protein>
<evidence type="ECO:0000259" key="8">
    <source>
        <dbReference type="PROSITE" id="PS51192"/>
    </source>
</evidence>
<dbReference type="Gene3D" id="3.40.50.300">
    <property type="entry name" value="P-loop containing nucleotide triphosphate hydrolases"/>
    <property type="match status" value="2"/>
</dbReference>
<keyword evidence="2" id="KW-0378">Hydrolase</keyword>
<feature type="region of interest" description="Disordered" evidence="7">
    <location>
        <begin position="367"/>
        <end position="467"/>
    </location>
</feature>
<dbReference type="InterPro" id="IPR011545">
    <property type="entry name" value="DEAD/DEAH_box_helicase_dom"/>
</dbReference>
<dbReference type="CDD" id="cd18787">
    <property type="entry name" value="SF2_C_DEAD"/>
    <property type="match status" value="1"/>
</dbReference>
<dbReference type="InterPro" id="IPR014001">
    <property type="entry name" value="Helicase_ATP-bd"/>
</dbReference>
<dbReference type="SMART" id="SM00490">
    <property type="entry name" value="HELICc"/>
    <property type="match status" value="1"/>
</dbReference>
<accession>A0ABT1X0S0</accession>
<dbReference type="PANTHER" id="PTHR47959:SF13">
    <property type="entry name" value="ATP-DEPENDENT RNA HELICASE RHLE"/>
    <property type="match status" value="1"/>
</dbReference>
<dbReference type="Pfam" id="PF00270">
    <property type="entry name" value="DEAD"/>
    <property type="match status" value="1"/>
</dbReference>
<dbReference type="InterPro" id="IPR050079">
    <property type="entry name" value="DEAD_box_RNA_helicase"/>
</dbReference>
<dbReference type="PROSITE" id="PS51194">
    <property type="entry name" value="HELICASE_CTER"/>
    <property type="match status" value="1"/>
</dbReference>
<dbReference type="PANTHER" id="PTHR47959">
    <property type="entry name" value="ATP-DEPENDENT RNA HELICASE RHLE-RELATED"/>
    <property type="match status" value="1"/>
</dbReference>
<keyword evidence="3 11" id="KW-0347">Helicase</keyword>
<feature type="domain" description="Helicase C-terminal" evidence="9">
    <location>
        <begin position="234"/>
        <end position="382"/>
    </location>
</feature>
<dbReference type="Pfam" id="PF00271">
    <property type="entry name" value="Helicase_C"/>
    <property type="match status" value="1"/>
</dbReference>
<dbReference type="InterPro" id="IPR001650">
    <property type="entry name" value="Helicase_C-like"/>
</dbReference>
<dbReference type="EMBL" id="JANJOU010000003">
    <property type="protein sequence ID" value="MCR0981702.1"/>
    <property type="molecule type" value="Genomic_DNA"/>
</dbReference>
<dbReference type="PROSITE" id="PS51192">
    <property type="entry name" value="HELICASE_ATP_BIND_1"/>
    <property type="match status" value="1"/>
</dbReference>
<evidence type="ECO:0000256" key="1">
    <source>
        <dbReference type="ARBA" id="ARBA00022741"/>
    </source>
</evidence>
<evidence type="ECO:0000313" key="11">
    <source>
        <dbReference type="EMBL" id="MCR0981702.1"/>
    </source>
</evidence>
<dbReference type="SUPFAM" id="SSF52540">
    <property type="entry name" value="P-loop containing nucleoside triphosphate hydrolases"/>
    <property type="match status" value="1"/>
</dbReference>
<dbReference type="SMART" id="SM00487">
    <property type="entry name" value="DEXDc"/>
    <property type="match status" value="1"/>
</dbReference>
<reference evidence="11 12" key="1">
    <citation type="submission" date="2022-06" db="EMBL/GenBank/DDBJ databases">
        <title>Roseomonas CN29.</title>
        <authorList>
            <person name="Cheng Y."/>
            <person name="He X."/>
        </authorList>
    </citation>
    <scope>NUCLEOTIDE SEQUENCE [LARGE SCALE GENOMIC DNA]</scope>
    <source>
        <strain evidence="11 12">CN29</strain>
    </source>
</reference>
<comment type="caution">
    <text evidence="11">The sequence shown here is derived from an EMBL/GenBank/DDBJ whole genome shotgun (WGS) entry which is preliminary data.</text>
</comment>
<evidence type="ECO:0000256" key="6">
    <source>
        <dbReference type="PROSITE-ProRule" id="PRU00552"/>
    </source>
</evidence>
<feature type="domain" description="Helicase ATP-binding" evidence="8">
    <location>
        <begin position="33"/>
        <end position="208"/>
    </location>
</feature>
<dbReference type="InterPro" id="IPR044742">
    <property type="entry name" value="DEAD/DEAH_RhlB"/>
</dbReference>
<name>A0ABT1X0S0_9PROT</name>
<comment type="similarity">
    <text evidence="5">Belongs to the DEAD box helicase family.</text>
</comment>
<evidence type="ECO:0000256" key="2">
    <source>
        <dbReference type="ARBA" id="ARBA00022801"/>
    </source>
</evidence>
<evidence type="ECO:0000259" key="9">
    <source>
        <dbReference type="PROSITE" id="PS51194"/>
    </source>
</evidence>
<evidence type="ECO:0000313" key="12">
    <source>
        <dbReference type="Proteomes" id="UP001524642"/>
    </source>
</evidence>
<feature type="domain" description="DEAD-box RNA helicase Q" evidence="10">
    <location>
        <begin position="2"/>
        <end position="30"/>
    </location>
</feature>
<evidence type="ECO:0000256" key="5">
    <source>
        <dbReference type="ARBA" id="ARBA00038437"/>
    </source>
</evidence>
<feature type="compositionally biased region" description="Basic and acidic residues" evidence="7">
    <location>
        <begin position="430"/>
        <end position="467"/>
    </location>
</feature>
<feature type="compositionally biased region" description="Gly residues" evidence="7">
    <location>
        <begin position="414"/>
        <end position="425"/>
    </location>
</feature>
<evidence type="ECO:0000256" key="7">
    <source>
        <dbReference type="SAM" id="MobiDB-lite"/>
    </source>
</evidence>
<dbReference type="CDD" id="cd00268">
    <property type="entry name" value="DEADc"/>
    <property type="match status" value="1"/>
</dbReference>
<feature type="short sequence motif" description="Q motif" evidence="6">
    <location>
        <begin position="2"/>
        <end position="30"/>
    </location>
</feature>
<dbReference type="InterPro" id="IPR027417">
    <property type="entry name" value="P-loop_NTPase"/>
</dbReference>
<evidence type="ECO:0000256" key="3">
    <source>
        <dbReference type="ARBA" id="ARBA00022806"/>
    </source>
</evidence>
<keyword evidence="12" id="KW-1185">Reference proteome</keyword>
<dbReference type="RefSeq" id="WP_257715365.1">
    <property type="nucleotide sequence ID" value="NZ_JANJOU010000003.1"/>
</dbReference>
<dbReference type="InterPro" id="IPR014014">
    <property type="entry name" value="RNA_helicase_DEAD_Q_motif"/>
</dbReference>
<keyword evidence="1" id="KW-0547">Nucleotide-binding</keyword>
<dbReference type="GO" id="GO:0004386">
    <property type="term" value="F:helicase activity"/>
    <property type="evidence" value="ECO:0007669"/>
    <property type="project" value="UniProtKB-KW"/>
</dbReference>
<dbReference type="PROSITE" id="PS51195">
    <property type="entry name" value="Q_MOTIF"/>
    <property type="match status" value="1"/>
</dbReference>
<gene>
    <name evidence="11" type="ORF">NRP21_06540</name>
</gene>
<organism evidence="11 12">
    <name type="scientific">Roseomonas populi</name>
    <dbReference type="NCBI Taxonomy" id="3121582"/>
    <lineage>
        <taxon>Bacteria</taxon>
        <taxon>Pseudomonadati</taxon>
        <taxon>Pseudomonadota</taxon>
        <taxon>Alphaproteobacteria</taxon>
        <taxon>Acetobacterales</taxon>
        <taxon>Roseomonadaceae</taxon>
        <taxon>Roseomonas</taxon>
    </lineage>
</organism>
<keyword evidence="4" id="KW-0067">ATP-binding</keyword>
<evidence type="ECO:0000259" key="10">
    <source>
        <dbReference type="PROSITE" id="PS51195"/>
    </source>
</evidence>
<dbReference type="Proteomes" id="UP001524642">
    <property type="component" value="Unassembled WGS sequence"/>
</dbReference>
<proteinExistence type="inferred from homology"/>